<dbReference type="EC" id="3.1.2.-" evidence="1"/>
<dbReference type="InterPro" id="IPR029069">
    <property type="entry name" value="HotDog_dom_sf"/>
</dbReference>
<dbReference type="RefSeq" id="WP_330105147.1">
    <property type="nucleotide sequence ID" value="NZ_JAZDCT010000034.1"/>
</dbReference>
<comment type="caution">
    <text evidence="1">The sequence shown here is derived from an EMBL/GenBank/DDBJ whole genome shotgun (WGS) entry which is preliminary data.</text>
</comment>
<proteinExistence type="predicted"/>
<dbReference type="SUPFAM" id="SSF54637">
    <property type="entry name" value="Thioesterase/thiol ester dehydrase-isomerase"/>
    <property type="match status" value="1"/>
</dbReference>
<dbReference type="PANTHER" id="PTHR31793">
    <property type="entry name" value="4-HYDROXYBENZOYL-COA THIOESTERASE FAMILY MEMBER"/>
    <property type="match status" value="1"/>
</dbReference>
<evidence type="ECO:0000313" key="2">
    <source>
        <dbReference type="Proteomes" id="UP001354227"/>
    </source>
</evidence>
<accession>A0ABU7HG06</accession>
<dbReference type="Proteomes" id="UP001354227">
    <property type="component" value="Unassembled WGS sequence"/>
</dbReference>
<reference evidence="1" key="1">
    <citation type="submission" date="2024-01" db="EMBL/GenBank/DDBJ databases">
        <title>Unpublished Manusciprt.</title>
        <authorList>
            <person name="Duman M."/>
            <person name="Valdes E.G."/>
            <person name="Ajmi N."/>
            <person name="Altun S."/>
            <person name="Saticioglu I.B."/>
        </authorList>
    </citation>
    <scope>NUCLEOTIDE SEQUENCE</scope>
    <source>
        <strain evidence="1">137P</strain>
    </source>
</reference>
<dbReference type="InterPro" id="IPR050563">
    <property type="entry name" value="4-hydroxybenzoyl-CoA_TE"/>
</dbReference>
<dbReference type="PANTHER" id="PTHR31793:SF24">
    <property type="entry name" value="LONG-CHAIN ACYL-COA THIOESTERASE FADM"/>
    <property type="match status" value="1"/>
</dbReference>
<dbReference type="CDD" id="cd00586">
    <property type="entry name" value="4HBT"/>
    <property type="match status" value="1"/>
</dbReference>
<protein>
    <submittedName>
        <fullName evidence="1">Acyl-CoA thioesterase</fullName>
        <ecNumber evidence="1">3.1.2.-</ecNumber>
    </submittedName>
</protein>
<sequence>MSTDIAGALAARQASGEKPMSTHVYQCPVRWSDMDVYGVVNNVSFLRLLEEARVDFIWRLGAEQGDAFFAGGSVVVRHAIEYKRPLVHRHEPVAIHMWVSDIRAAAVTIEYEVRDAENLCALASTTMAPFNYEGRYPRTMTDAESTFFERFFNPRRAIP</sequence>
<dbReference type="EMBL" id="JAZDCT010000034">
    <property type="protein sequence ID" value="MEE1890247.1"/>
    <property type="molecule type" value="Genomic_DNA"/>
</dbReference>
<organism evidence="1 2">
    <name type="scientific">Pseudomonas carassii</name>
    <dbReference type="NCBI Taxonomy" id="3115855"/>
    <lineage>
        <taxon>Bacteria</taxon>
        <taxon>Pseudomonadati</taxon>
        <taxon>Pseudomonadota</taxon>
        <taxon>Gammaproteobacteria</taxon>
        <taxon>Pseudomonadales</taxon>
        <taxon>Pseudomonadaceae</taxon>
        <taxon>Pseudomonas</taxon>
    </lineage>
</organism>
<gene>
    <name evidence="1" type="ORF">V0R62_21500</name>
</gene>
<keyword evidence="2" id="KW-1185">Reference proteome</keyword>
<keyword evidence="1" id="KW-0378">Hydrolase</keyword>
<dbReference type="GO" id="GO:0016787">
    <property type="term" value="F:hydrolase activity"/>
    <property type="evidence" value="ECO:0007669"/>
    <property type="project" value="UniProtKB-KW"/>
</dbReference>
<name>A0ABU7HG06_9PSED</name>
<dbReference type="Gene3D" id="3.10.129.10">
    <property type="entry name" value="Hotdog Thioesterase"/>
    <property type="match status" value="1"/>
</dbReference>
<dbReference type="Pfam" id="PF13279">
    <property type="entry name" value="4HBT_2"/>
    <property type="match status" value="1"/>
</dbReference>
<evidence type="ECO:0000313" key="1">
    <source>
        <dbReference type="EMBL" id="MEE1890247.1"/>
    </source>
</evidence>